<organism evidence="2 3">
    <name type="scientific">Candidatus Raymondbacteria bacterium RIFOXYD12_FULL_49_13</name>
    <dbReference type="NCBI Taxonomy" id="1817890"/>
    <lineage>
        <taxon>Bacteria</taxon>
        <taxon>Raymondiibacteriota</taxon>
    </lineage>
</organism>
<protein>
    <recommendedName>
        <fullName evidence="1">DUF362 domain-containing protein</fullName>
    </recommendedName>
</protein>
<dbReference type="EMBL" id="MFYX01000024">
    <property type="protein sequence ID" value="OGK06677.1"/>
    <property type="molecule type" value="Genomic_DNA"/>
</dbReference>
<gene>
    <name evidence="2" type="ORF">A2519_11035</name>
</gene>
<accession>A0A1F7FJM5</accession>
<evidence type="ECO:0000313" key="3">
    <source>
        <dbReference type="Proteomes" id="UP000179243"/>
    </source>
</evidence>
<dbReference type="Pfam" id="PF04015">
    <property type="entry name" value="DUF362"/>
    <property type="match status" value="1"/>
</dbReference>
<sequence length="236" mass="25751">MTSAAVTGLLYPVQHLHAQENPGAIAKGLKARIVTVTAPTATSAPDIRKGVVDAETVKAMVFTGIRNITGTDDIATAFERFFPGITQNSRITIKVNLSNPRLHYATHVEVVSAVVDGLHSMLGNSFPCENITVYDNNDAMLKENTYFYKERIEKKGVRLSCAADFTPSNHLYLDSQLGIHKDIMEADYLVNIPALRDHSEAGITASIKNYVGCIQNQGAIHRSGSLSSRRHSISLQ</sequence>
<dbReference type="InterPro" id="IPR007160">
    <property type="entry name" value="DUF362"/>
</dbReference>
<dbReference type="AlphaFoldDB" id="A0A1F7FJM5"/>
<comment type="caution">
    <text evidence="2">The sequence shown here is derived from an EMBL/GenBank/DDBJ whole genome shotgun (WGS) entry which is preliminary data.</text>
</comment>
<feature type="domain" description="DUF362" evidence="1">
    <location>
        <begin position="91"/>
        <end position="224"/>
    </location>
</feature>
<evidence type="ECO:0000259" key="1">
    <source>
        <dbReference type="Pfam" id="PF04015"/>
    </source>
</evidence>
<name>A0A1F7FJM5_UNCRA</name>
<reference evidence="2 3" key="1">
    <citation type="journal article" date="2016" name="Nat. Commun.">
        <title>Thousands of microbial genomes shed light on interconnected biogeochemical processes in an aquifer system.</title>
        <authorList>
            <person name="Anantharaman K."/>
            <person name="Brown C.T."/>
            <person name="Hug L.A."/>
            <person name="Sharon I."/>
            <person name="Castelle C.J."/>
            <person name="Probst A.J."/>
            <person name="Thomas B.C."/>
            <person name="Singh A."/>
            <person name="Wilkins M.J."/>
            <person name="Karaoz U."/>
            <person name="Brodie E.L."/>
            <person name="Williams K.H."/>
            <person name="Hubbard S.S."/>
            <person name="Banfield J.F."/>
        </authorList>
    </citation>
    <scope>NUCLEOTIDE SEQUENCE [LARGE SCALE GENOMIC DNA]</scope>
</reference>
<evidence type="ECO:0000313" key="2">
    <source>
        <dbReference type="EMBL" id="OGK06677.1"/>
    </source>
</evidence>
<proteinExistence type="predicted"/>
<dbReference type="Proteomes" id="UP000179243">
    <property type="component" value="Unassembled WGS sequence"/>
</dbReference>